<evidence type="ECO:0000256" key="4">
    <source>
        <dbReference type="ARBA" id="ARBA00023098"/>
    </source>
</evidence>
<dbReference type="EMBL" id="SJOI01000001">
    <property type="protein sequence ID" value="TCL04167.1"/>
    <property type="molecule type" value="Genomic_DNA"/>
</dbReference>
<keyword evidence="3" id="KW-0276">Fatty acid metabolism</keyword>
<evidence type="ECO:0000256" key="3">
    <source>
        <dbReference type="ARBA" id="ARBA00022832"/>
    </source>
</evidence>
<sequence length="215" mass="24376">MQRGLQEISGFAGVLPYTLAMNFLAHLHLASVAHSSLLGNLMADFVRGNPDGLYSAEVVAGIRMHRRIDTLTDSHTVVKSAKTLFSADYRRVAPIALDVVWDHFLALHWSRVVPDVPLRRFVLQAEAVITPALPQTPEAFRSLNAYLWRERWLERYAQRPFLAQVLTGMASRRPRLAALGEIYPEIEQHYPALEACFWQLYPDMLQLAHQGAFTL</sequence>
<dbReference type="GO" id="GO:0008770">
    <property type="term" value="F:[acyl-carrier-protein] phosphodiesterase activity"/>
    <property type="evidence" value="ECO:0007669"/>
    <property type="project" value="InterPro"/>
</dbReference>
<dbReference type="Pfam" id="PF04336">
    <property type="entry name" value="ACP_PD"/>
    <property type="match status" value="1"/>
</dbReference>
<reference evidence="6 7" key="1">
    <citation type="submission" date="2019-02" db="EMBL/GenBank/DDBJ databases">
        <title>Investigation of anaerobic lignin degradation for improved lignocellulosic biofuels.</title>
        <authorList>
            <person name="Deangelis K."/>
        </authorList>
    </citation>
    <scope>NUCLEOTIDE SEQUENCE [LARGE SCALE GENOMIC DNA]</scope>
    <source>
        <strain evidence="6 7">159R</strain>
    </source>
</reference>
<keyword evidence="1" id="KW-0444">Lipid biosynthesis</keyword>
<comment type="caution">
    <text evidence="6">The sequence shown here is derived from an EMBL/GenBank/DDBJ whole genome shotgun (WGS) entry which is preliminary data.</text>
</comment>
<protein>
    <submittedName>
        <fullName evidence="6">Acyl carrier protein phosphodiesterase</fullName>
    </submittedName>
</protein>
<evidence type="ECO:0000313" key="7">
    <source>
        <dbReference type="Proteomes" id="UP000294555"/>
    </source>
</evidence>
<dbReference type="PANTHER" id="PTHR38764:SF1">
    <property type="entry name" value="ACYL CARRIER PROTEIN PHOSPHODIESTERASE"/>
    <property type="match status" value="1"/>
</dbReference>
<dbReference type="GO" id="GO:0006633">
    <property type="term" value="P:fatty acid biosynthetic process"/>
    <property type="evidence" value="ECO:0007669"/>
    <property type="project" value="UniProtKB-KW"/>
</dbReference>
<dbReference type="PANTHER" id="PTHR38764">
    <property type="entry name" value="ACYL CARRIER PROTEIN PHOSPHODIESTERASE"/>
    <property type="match status" value="1"/>
</dbReference>
<proteinExistence type="predicted"/>
<dbReference type="Proteomes" id="UP000294555">
    <property type="component" value="Unassembled WGS sequence"/>
</dbReference>
<keyword evidence="4" id="KW-0443">Lipid metabolism</keyword>
<keyword evidence="5" id="KW-0275">Fatty acid biosynthesis</keyword>
<dbReference type="PIRSF" id="PIRSF011489">
    <property type="entry name" value="DUF479"/>
    <property type="match status" value="1"/>
</dbReference>
<accession>A0A4R1NBK9</accession>
<keyword evidence="7" id="KW-1185">Reference proteome</keyword>
<evidence type="ECO:0000256" key="2">
    <source>
        <dbReference type="ARBA" id="ARBA00022801"/>
    </source>
</evidence>
<evidence type="ECO:0000313" key="6">
    <source>
        <dbReference type="EMBL" id="TCL04167.1"/>
    </source>
</evidence>
<name>A0A4R1NBK9_9GAMM</name>
<dbReference type="AlphaFoldDB" id="A0A4R1NBK9"/>
<evidence type="ECO:0000256" key="1">
    <source>
        <dbReference type="ARBA" id="ARBA00022516"/>
    </source>
</evidence>
<dbReference type="InterPro" id="IPR007431">
    <property type="entry name" value="ACP_PD"/>
</dbReference>
<organism evidence="6 7">
    <name type="scientific">Sodalis ligni</name>
    <dbReference type="NCBI Taxonomy" id="2697027"/>
    <lineage>
        <taxon>Bacteria</taxon>
        <taxon>Pseudomonadati</taxon>
        <taxon>Pseudomonadota</taxon>
        <taxon>Gammaproteobacteria</taxon>
        <taxon>Enterobacterales</taxon>
        <taxon>Bruguierivoracaceae</taxon>
        <taxon>Sodalis</taxon>
    </lineage>
</organism>
<evidence type="ECO:0000256" key="5">
    <source>
        <dbReference type="ARBA" id="ARBA00023160"/>
    </source>
</evidence>
<gene>
    <name evidence="6" type="ORF">EZJ58_2276</name>
</gene>
<keyword evidence="2" id="KW-0378">Hydrolase</keyword>